<proteinExistence type="predicted"/>
<reference evidence="3" key="1">
    <citation type="submission" date="2025-08" db="UniProtKB">
        <authorList>
            <consortium name="RefSeq"/>
        </authorList>
    </citation>
    <scope>IDENTIFICATION</scope>
    <source>
        <tissue evidence="3">Whole body</tissue>
    </source>
</reference>
<gene>
    <name evidence="3" type="primary">LOC113401275</name>
</gene>
<feature type="region of interest" description="Disordered" evidence="1">
    <location>
        <begin position="1"/>
        <end position="22"/>
    </location>
</feature>
<keyword evidence="2" id="KW-1185">Reference proteome</keyword>
<evidence type="ECO:0000313" key="2">
    <source>
        <dbReference type="Proteomes" id="UP001652626"/>
    </source>
</evidence>
<organism evidence="2 3">
    <name type="scientific">Vanessa tameamea</name>
    <name type="common">Kamehameha butterfly</name>
    <dbReference type="NCBI Taxonomy" id="334116"/>
    <lineage>
        <taxon>Eukaryota</taxon>
        <taxon>Metazoa</taxon>
        <taxon>Ecdysozoa</taxon>
        <taxon>Arthropoda</taxon>
        <taxon>Hexapoda</taxon>
        <taxon>Insecta</taxon>
        <taxon>Pterygota</taxon>
        <taxon>Neoptera</taxon>
        <taxon>Endopterygota</taxon>
        <taxon>Lepidoptera</taxon>
        <taxon>Glossata</taxon>
        <taxon>Ditrysia</taxon>
        <taxon>Papilionoidea</taxon>
        <taxon>Nymphalidae</taxon>
        <taxon>Nymphalinae</taxon>
        <taxon>Vanessa</taxon>
    </lineage>
</organism>
<evidence type="ECO:0000256" key="1">
    <source>
        <dbReference type="SAM" id="MobiDB-lite"/>
    </source>
</evidence>
<dbReference type="RefSeq" id="XP_064071400.1">
    <property type="nucleotide sequence ID" value="XM_064215330.1"/>
</dbReference>
<dbReference type="Proteomes" id="UP001652626">
    <property type="component" value="Chromosome 7"/>
</dbReference>
<evidence type="ECO:0000313" key="3">
    <source>
        <dbReference type="RefSeq" id="XP_064071400.1"/>
    </source>
</evidence>
<dbReference type="GeneID" id="113401275"/>
<feature type="compositionally biased region" description="Polar residues" evidence="1">
    <location>
        <begin position="1"/>
        <end position="21"/>
    </location>
</feature>
<accession>A0ABM4AJD3</accession>
<name>A0ABM4AJD3_VANTA</name>
<protein>
    <submittedName>
        <fullName evidence="3">Uncharacterized protein LOC113401275</fullName>
    </submittedName>
</protein>
<sequence length="258" mass="27958">MEILTASPTRSVSSSLGSPSDTDLLLEQRRDGNFIGNTKVLIEELINNLRSATQRAMDSVKTFSAGIQEQRKLFAEKLVNDLQRVRERVNLAVKNVSDRFVNAGSEVRNCIDSHKSDLDSVFNNAVEKSKQCAGDRVTEIGNMIDELMEISSNMTNYTGNSLTELKKCTENEHGLLATGTCLSRIAIRTEFKGAVFLTQSGVLISRINLGFSTLPASLQICAGTKFVEAGVNSAKIVMEIGSCSASSMFTSLSGNNSS</sequence>